<evidence type="ECO:0000313" key="2">
    <source>
        <dbReference type="Proteomes" id="UP000552045"/>
    </source>
</evidence>
<accession>A0A7Y9ESL7</accession>
<protein>
    <submittedName>
        <fullName evidence="1">Uncharacterized protein</fullName>
    </submittedName>
</protein>
<dbReference type="PROSITE" id="PS51257">
    <property type="entry name" value="PROKAR_LIPOPROTEIN"/>
    <property type="match status" value="1"/>
</dbReference>
<dbReference type="RefSeq" id="WP_179430586.1">
    <property type="nucleotide sequence ID" value="NZ_BAABLC010000003.1"/>
</dbReference>
<proteinExistence type="predicted"/>
<gene>
    <name evidence="1" type="ORF">BKA02_000273</name>
</gene>
<organism evidence="1 2">
    <name type="scientific">Microbacterium pseudoresistens</name>
    <dbReference type="NCBI Taxonomy" id="640634"/>
    <lineage>
        <taxon>Bacteria</taxon>
        <taxon>Bacillati</taxon>
        <taxon>Actinomycetota</taxon>
        <taxon>Actinomycetes</taxon>
        <taxon>Micrococcales</taxon>
        <taxon>Microbacteriaceae</taxon>
        <taxon>Microbacterium</taxon>
    </lineage>
</organism>
<dbReference type="EMBL" id="JACCBH010000001">
    <property type="protein sequence ID" value="NYD53218.1"/>
    <property type="molecule type" value="Genomic_DNA"/>
</dbReference>
<sequence>MRERLLAIAGTAVMILGLAGCTGEASPDSDDETSPPLYCDLISPESVAAIVGDLEVKDFGGPVPKDEYRRVQCSLYSPKGRETLLTVYEYELWSDEEAEKARTETVEAMRMHANDGSQHYAELELDGDDLGYAWFTGDTAASLMLTETRSISVSAPADAAQAGEFTGLLGRVVEEIDDNLDAWDAAHPIDG</sequence>
<keyword evidence="2" id="KW-1185">Reference proteome</keyword>
<dbReference type="Proteomes" id="UP000552045">
    <property type="component" value="Unassembled WGS sequence"/>
</dbReference>
<name>A0A7Y9ESL7_9MICO</name>
<dbReference type="AlphaFoldDB" id="A0A7Y9ESL7"/>
<reference evidence="1 2" key="1">
    <citation type="submission" date="2020-07" db="EMBL/GenBank/DDBJ databases">
        <title>Sequencing the genomes of 1000 actinobacteria strains.</title>
        <authorList>
            <person name="Klenk H.-P."/>
        </authorList>
    </citation>
    <scope>NUCLEOTIDE SEQUENCE [LARGE SCALE GENOMIC DNA]</scope>
    <source>
        <strain evidence="1 2">DSM 22185</strain>
    </source>
</reference>
<comment type="caution">
    <text evidence="1">The sequence shown here is derived from an EMBL/GenBank/DDBJ whole genome shotgun (WGS) entry which is preliminary data.</text>
</comment>
<evidence type="ECO:0000313" key="1">
    <source>
        <dbReference type="EMBL" id="NYD53218.1"/>
    </source>
</evidence>